<evidence type="ECO:0000256" key="3">
    <source>
        <dbReference type="ARBA" id="ARBA00022475"/>
    </source>
</evidence>
<feature type="transmembrane region" description="Helical" evidence="12">
    <location>
        <begin position="431"/>
        <end position="453"/>
    </location>
</feature>
<evidence type="ECO:0000256" key="8">
    <source>
        <dbReference type="ARBA" id="ARBA00022777"/>
    </source>
</evidence>
<feature type="transmembrane region" description="Helical" evidence="12">
    <location>
        <begin position="332"/>
        <end position="353"/>
    </location>
</feature>
<keyword evidence="4 15" id="KW-0762">Sugar transport</keyword>
<comment type="subcellular location">
    <subcellularLocation>
        <location evidence="1">Cell membrane</location>
        <topology evidence="1">Multi-pass membrane protein</topology>
    </subcellularLocation>
</comment>
<gene>
    <name evidence="15" type="ORF">CIAN88_03530</name>
</gene>
<dbReference type="CDD" id="cd00212">
    <property type="entry name" value="PTS_IIB_glc"/>
    <property type="match status" value="1"/>
</dbReference>
<dbReference type="PROSITE" id="PS51098">
    <property type="entry name" value="PTS_EIIB_TYPE_1"/>
    <property type="match status" value="1"/>
</dbReference>
<dbReference type="GO" id="GO:0015771">
    <property type="term" value="P:trehalose transport"/>
    <property type="evidence" value="ECO:0007669"/>
    <property type="project" value="TreeGrafter"/>
</dbReference>
<comment type="caution">
    <text evidence="15">The sequence shown here is derived from an EMBL/GenBank/DDBJ whole genome shotgun (WGS) entry which is preliminary data.</text>
</comment>
<evidence type="ECO:0000256" key="9">
    <source>
        <dbReference type="ARBA" id="ARBA00022989"/>
    </source>
</evidence>
<dbReference type="PANTHER" id="PTHR30175">
    <property type="entry name" value="PHOSPHOTRANSFERASE SYSTEM TRANSPORT PROTEIN"/>
    <property type="match status" value="1"/>
</dbReference>
<dbReference type="GO" id="GO:0009401">
    <property type="term" value="P:phosphoenolpyruvate-dependent sugar phosphotransferase system"/>
    <property type="evidence" value="ECO:0007669"/>
    <property type="project" value="UniProtKB-KW"/>
</dbReference>
<evidence type="ECO:0000313" key="15">
    <source>
        <dbReference type="EMBL" id="KGJ54420.1"/>
    </source>
</evidence>
<dbReference type="PANTHER" id="PTHR30175:SF1">
    <property type="entry name" value="PTS SYSTEM ARBUTIN-, CELLOBIOSE-, AND SALICIN-SPECIFIC EIIBC COMPONENT-RELATED"/>
    <property type="match status" value="1"/>
</dbReference>
<keyword evidence="9 12" id="KW-1133">Transmembrane helix</keyword>
<evidence type="ECO:0000256" key="2">
    <source>
        <dbReference type="ARBA" id="ARBA00022448"/>
    </source>
</evidence>
<dbReference type="InterPro" id="IPR018113">
    <property type="entry name" value="PTrfase_EIIB_Cys"/>
</dbReference>
<name>A0A099I9U0_CLOIN</name>
<keyword evidence="6" id="KW-0598">Phosphotransferase system</keyword>
<keyword evidence="5" id="KW-0808">Transferase</keyword>
<dbReference type="Gene3D" id="3.30.1360.60">
    <property type="entry name" value="Glucose permease domain IIB"/>
    <property type="match status" value="1"/>
</dbReference>
<sequence>MAIQKQKLAADILEYVGGVDNVRDVAHCMTRLRIVVKDEKAVQMKQLEKLEGVMKVVILGGQYQIVLGGIVDDIFDEVAAVCGDRVNINEEMIAENLDAETKKGRRSLLGMLVETISAIVTPIIPAMLACGFIKTLAVLFTVVFKVDEANSTIQVLNVVSDTLYAFFPVIIGWSAAKKFKTNMADSLVIVALLVNPAFTGLFADGASVTFLGIPVTDVYYGSSVLPAILSIYLLSRVEMLLRKIIPGALRSIFVPFLSTLIVFPLLILAIGPIGVWGGNLFASLFTSMYDFSPILAGALIGGTWQILIIFGMHIAILGLVSVPNIAAYGRDTVIMTHAPSLICQVAAGLAVGLKAKNPEIKKNAITLSLTSFFAGSVVEPVMYGVNLKYKRPFIAVCIGGAIGGAITGASLAGTTAAVAFSLYTIPAYLSAGFTGLLIGCGVGACVTFILTWIMGFDEKAI</sequence>
<evidence type="ECO:0000256" key="10">
    <source>
        <dbReference type="ARBA" id="ARBA00023136"/>
    </source>
</evidence>
<dbReference type="AlphaFoldDB" id="A0A099I9U0"/>
<keyword evidence="2" id="KW-0813">Transport</keyword>
<dbReference type="Pfam" id="PF00367">
    <property type="entry name" value="PTS_EIIB"/>
    <property type="match status" value="1"/>
</dbReference>
<feature type="transmembrane region" description="Helical" evidence="12">
    <location>
        <begin position="155"/>
        <end position="175"/>
    </location>
</feature>
<evidence type="ECO:0000313" key="16">
    <source>
        <dbReference type="Proteomes" id="UP000030008"/>
    </source>
</evidence>
<evidence type="ECO:0000256" key="6">
    <source>
        <dbReference type="ARBA" id="ARBA00022683"/>
    </source>
</evidence>
<organism evidence="15 16">
    <name type="scientific">Clostridium innocuum</name>
    <dbReference type="NCBI Taxonomy" id="1522"/>
    <lineage>
        <taxon>Bacteria</taxon>
        <taxon>Bacillati</taxon>
        <taxon>Bacillota</taxon>
        <taxon>Clostridia</taxon>
        <taxon>Eubacteriales</taxon>
        <taxon>Clostridiaceae</taxon>
        <taxon>Clostridium</taxon>
    </lineage>
</organism>
<dbReference type="InterPro" id="IPR050558">
    <property type="entry name" value="PTS_Sugar-Specific_Components"/>
</dbReference>
<feature type="transmembrane region" description="Helical" evidence="12">
    <location>
        <begin position="294"/>
        <end position="320"/>
    </location>
</feature>
<feature type="transmembrane region" description="Helical" evidence="12">
    <location>
        <begin position="112"/>
        <end position="143"/>
    </location>
</feature>
<reference evidence="15 16" key="1">
    <citation type="submission" date="2014-08" db="EMBL/GenBank/DDBJ databases">
        <title>Clostridium innocuum, an unnegligible vancomycin-resistant pathogen causing extra-intestinal infections.</title>
        <authorList>
            <person name="Feng Y."/>
            <person name="Chiu C.-H."/>
        </authorList>
    </citation>
    <scope>NUCLEOTIDE SEQUENCE [LARGE SCALE GENOMIC DNA]</scope>
    <source>
        <strain evidence="15 16">AN88</strain>
    </source>
</reference>
<evidence type="ECO:0000259" key="13">
    <source>
        <dbReference type="PROSITE" id="PS51098"/>
    </source>
</evidence>
<keyword evidence="10 12" id="KW-0472">Membrane</keyword>
<dbReference type="RefSeq" id="WP_044904077.1">
    <property type="nucleotide sequence ID" value="NZ_JQIF01000016.1"/>
</dbReference>
<dbReference type="GO" id="GO:0016301">
    <property type="term" value="F:kinase activity"/>
    <property type="evidence" value="ECO:0007669"/>
    <property type="project" value="UniProtKB-KW"/>
</dbReference>
<evidence type="ECO:0000256" key="12">
    <source>
        <dbReference type="SAM" id="Phobius"/>
    </source>
</evidence>
<feature type="domain" description="PTS EIIC type-1" evidence="14">
    <location>
        <begin position="114"/>
        <end position="461"/>
    </location>
</feature>
<accession>A0A099I9U0</accession>
<protein>
    <submittedName>
        <fullName evidence="15">PTS glucose transporter subunit IIB</fullName>
    </submittedName>
</protein>
<dbReference type="EMBL" id="JQIF01000016">
    <property type="protein sequence ID" value="KGJ54420.1"/>
    <property type="molecule type" value="Genomic_DNA"/>
</dbReference>
<feature type="domain" description="PTS EIIB type-1" evidence="13">
    <location>
        <begin position="6"/>
        <end position="88"/>
    </location>
</feature>
<evidence type="ECO:0000256" key="11">
    <source>
        <dbReference type="PROSITE-ProRule" id="PRU00421"/>
    </source>
</evidence>
<evidence type="ECO:0000259" key="14">
    <source>
        <dbReference type="PROSITE" id="PS51103"/>
    </source>
</evidence>
<feature type="active site" description="Phosphocysteine intermediate; for EIIB activity" evidence="11">
    <location>
        <position position="28"/>
    </location>
</feature>
<dbReference type="InterPro" id="IPR036878">
    <property type="entry name" value="Glu_permease_IIB"/>
</dbReference>
<feature type="transmembrane region" description="Helical" evidence="12">
    <location>
        <begin position="392"/>
        <end position="425"/>
    </location>
</feature>
<keyword evidence="7 12" id="KW-0812">Transmembrane</keyword>
<feature type="transmembrane region" description="Helical" evidence="12">
    <location>
        <begin position="187"/>
        <end position="212"/>
    </location>
</feature>
<dbReference type="InterPro" id="IPR001996">
    <property type="entry name" value="PTS_IIB_1"/>
</dbReference>
<dbReference type="SUPFAM" id="SSF55604">
    <property type="entry name" value="Glucose permease domain IIB"/>
    <property type="match status" value="1"/>
</dbReference>
<feature type="transmembrane region" description="Helical" evidence="12">
    <location>
        <begin position="218"/>
        <end position="235"/>
    </location>
</feature>
<dbReference type="GO" id="GO:0090589">
    <property type="term" value="F:protein-phosphocysteine-trehalose phosphotransferase system transporter activity"/>
    <property type="evidence" value="ECO:0007669"/>
    <property type="project" value="TreeGrafter"/>
</dbReference>
<dbReference type="GO" id="GO:0005886">
    <property type="term" value="C:plasma membrane"/>
    <property type="evidence" value="ECO:0007669"/>
    <property type="project" value="UniProtKB-SubCell"/>
</dbReference>
<dbReference type="InterPro" id="IPR013013">
    <property type="entry name" value="PTS_EIIC_1"/>
</dbReference>
<dbReference type="Proteomes" id="UP000030008">
    <property type="component" value="Unassembled WGS sequence"/>
</dbReference>
<feature type="transmembrane region" description="Helical" evidence="12">
    <location>
        <begin position="247"/>
        <end position="274"/>
    </location>
</feature>
<proteinExistence type="predicted"/>
<keyword evidence="3" id="KW-1003">Cell membrane</keyword>
<dbReference type="PROSITE" id="PS51103">
    <property type="entry name" value="PTS_EIIC_TYPE_1"/>
    <property type="match status" value="1"/>
</dbReference>
<dbReference type="PROSITE" id="PS01035">
    <property type="entry name" value="PTS_EIIB_TYPE_1_CYS"/>
    <property type="match status" value="1"/>
</dbReference>
<keyword evidence="8" id="KW-0418">Kinase</keyword>
<feature type="transmembrane region" description="Helical" evidence="12">
    <location>
        <begin position="365"/>
        <end position="385"/>
    </location>
</feature>
<dbReference type="InterPro" id="IPR003352">
    <property type="entry name" value="PTS_EIIC"/>
</dbReference>
<evidence type="ECO:0000256" key="4">
    <source>
        <dbReference type="ARBA" id="ARBA00022597"/>
    </source>
</evidence>
<evidence type="ECO:0000256" key="5">
    <source>
        <dbReference type="ARBA" id="ARBA00022679"/>
    </source>
</evidence>
<dbReference type="Pfam" id="PF02378">
    <property type="entry name" value="PTS_EIIC"/>
    <property type="match status" value="1"/>
</dbReference>
<evidence type="ECO:0000256" key="1">
    <source>
        <dbReference type="ARBA" id="ARBA00004651"/>
    </source>
</evidence>
<dbReference type="FunFam" id="3.30.1360.60:FF:000001">
    <property type="entry name" value="PTS system glucose-specific IIBC component PtsG"/>
    <property type="match status" value="1"/>
</dbReference>
<dbReference type="GO" id="GO:0008982">
    <property type="term" value="F:protein-N(PI)-phosphohistidine-sugar phosphotransferase activity"/>
    <property type="evidence" value="ECO:0007669"/>
    <property type="project" value="InterPro"/>
</dbReference>
<evidence type="ECO:0000256" key="7">
    <source>
        <dbReference type="ARBA" id="ARBA00022692"/>
    </source>
</evidence>